<keyword evidence="4" id="KW-1185">Reference proteome</keyword>
<comment type="caution">
    <text evidence="3">The sequence shown here is derived from an EMBL/GenBank/DDBJ whole genome shotgun (WGS) entry which is preliminary data.</text>
</comment>
<proteinExistence type="inferred from homology"/>
<dbReference type="InterPro" id="IPR011032">
    <property type="entry name" value="GroES-like_sf"/>
</dbReference>
<dbReference type="InterPro" id="IPR044626">
    <property type="entry name" value="AOR-like"/>
</dbReference>
<dbReference type="SUPFAM" id="SSF50129">
    <property type="entry name" value="GroES-like"/>
    <property type="match status" value="1"/>
</dbReference>
<accession>A0A2P5BUR0</accession>
<dbReference type="PANTHER" id="PTHR44573:SF3">
    <property type="entry name" value="CYTOSOLIC ALKENAL_ONE OXIDOREDUCTASE"/>
    <property type="match status" value="1"/>
</dbReference>
<evidence type="ECO:0000313" key="3">
    <source>
        <dbReference type="EMBL" id="PON52528.1"/>
    </source>
</evidence>
<evidence type="ECO:0000313" key="4">
    <source>
        <dbReference type="Proteomes" id="UP000237105"/>
    </source>
</evidence>
<dbReference type="PANTHER" id="PTHR44573">
    <property type="entry name" value="NADPH-DEPENDENT ALKENAL/ONE OXIDOREDUCTASE, CHLOROPLASTIC"/>
    <property type="match status" value="1"/>
</dbReference>
<protein>
    <submittedName>
        <fullName evidence="3">Alcohol dehydrogenase superfamily, zinc-type</fullName>
    </submittedName>
</protein>
<dbReference type="AlphaFoldDB" id="A0A2P5BUR0"/>
<gene>
    <name evidence="3" type="ORF">PanWU01x14_209260</name>
</gene>
<evidence type="ECO:0000256" key="2">
    <source>
        <dbReference type="ARBA" id="ARBA00023002"/>
    </source>
</evidence>
<dbReference type="STRING" id="3476.A0A2P5BUR0"/>
<organism evidence="3 4">
    <name type="scientific">Parasponia andersonii</name>
    <name type="common">Sponia andersonii</name>
    <dbReference type="NCBI Taxonomy" id="3476"/>
    <lineage>
        <taxon>Eukaryota</taxon>
        <taxon>Viridiplantae</taxon>
        <taxon>Streptophyta</taxon>
        <taxon>Embryophyta</taxon>
        <taxon>Tracheophyta</taxon>
        <taxon>Spermatophyta</taxon>
        <taxon>Magnoliopsida</taxon>
        <taxon>eudicotyledons</taxon>
        <taxon>Gunneridae</taxon>
        <taxon>Pentapetalae</taxon>
        <taxon>rosids</taxon>
        <taxon>fabids</taxon>
        <taxon>Rosales</taxon>
        <taxon>Cannabaceae</taxon>
        <taxon>Parasponia</taxon>
    </lineage>
</organism>
<comment type="similarity">
    <text evidence="1">Belongs to the zinc-containing alcohol dehydrogenase family. Quinone oxidoreductase subfamily.</text>
</comment>
<name>A0A2P5BUR0_PARAD</name>
<reference evidence="4" key="1">
    <citation type="submission" date="2016-06" db="EMBL/GenBank/DDBJ databases">
        <title>Parallel loss of symbiosis genes in relatives of nitrogen-fixing non-legume Parasponia.</title>
        <authorList>
            <person name="Van Velzen R."/>
            <person name="Holmer R."/>
            <person name="Bu F."/>
            <person name="Rutten L."/>
            <person name="Van Zeijl A."/>
            <person name="Liu W."/>
            <person name="Santuari L."/>
            <person name="Cao Q."/>
            <person name="Sharma T."/>
            <person name="Shen D."/>
            <person name="Roswanjaya Y."/>
            <person name="Wardhani T."/>
            <person name="Kalhor M.S."/>
            <person name="Jansen J."/>
            <person name="Van den Hoogen J."/>
            <person name="Gungor B."/>
            <person name="Hartog M."/>
            <person name="Hontelez J."/>
            <person name="Verver J."/>
            <person name="Yang W.-C."/>
            <person name="Schijlen E."/>
            <person name="Repin R."/>
            <person name="Schilthuizen M."/>
            <person name="Schranz E."/>
            <person name="Heidstra R."/>
            <person name="Miyata K."/>
            <person name="Fedorova E."/>
            <person name="Kohlen W."/>
            <person name="Bisseling T."/>
            <person name="Smit S."/>
            <person name="Geurts R."/>
        </authorList>
    </citation>
    <scope>NUCLEOTIDE SEQUENCE [LARGE SCALE GENOMIC DNA]</scope>
    <source>
        <strain evidence="4">cv. WU1-14</strain>
    </source>
</reference>
<dbReference type="Gene3D" id="3.90.180.10">
    <property type="entry name" value="Medium-chain alcohol dehydrogenases, catalytic domain"/>
    <property type="match status" value="1"/>
</dbReference>
<evidence type="ECO:0000256" key="1">
    <source>
        <dbReference type="ARBA" id="ARBA00010371"/>
    </source>
</evidence>
<dbReference type="EMBL" id="JXTB01000218">
    <property type="protein sequence ID" value="PON52528.1"/>
    <property type="molecule type" value="Genomic_DNA"/>
</dbReference>
<dbReference type="Proteomes" id="UP000237105">
    <property type="component" value="Unassembled WGS sequence"/>
</dbReference>
<sequence length="122" mass="13917">MNIVVIVIGRTPDQTFGTYLHITSREDFRRVCGNYIRGWCSSDSIPSLNKAWIYSDYGKSADVLKFDPNVAVPEVREDQMLIKVVAAALNPVDYKRMLSWFKAIDSPPPVSLFHFFVLPFLC</sequence>
<keyword evidence="2" id="KW-0560">Oxidoreductase</keyword>
<dbReference type="OrthoDB" id="1710250at2759"/>
<dbReference type="GO" id="GO:0016628">
    <property type="term" value="F:oxidoreductase activity, acting on the CH-CH group of donors, NAD or NADP as acceptor"/>
    <property type="evidence" value="ECO:0007669"/>
    <property type="project" value="InterPro"/>
</dbReference>